<dbReference type="SUPFAM" id="SSF90123">
    <property type="entry name" value="ABC transporter transmembrane region"/>
    <property type="match status" value="1"/>
</dbReference>
<proteinExistence type="inferred from homology"/>
<dbReference type="AlphaFoldDB" id="A0A1X1EFY1"/>
<feature type="transmembrane region" description="Helical" evidence="10">
    <location>
        <begin position="148"/>
        <end position="167"/>
    </location>
</feature>
<dbReference type="InterPro" id="IPR011527">
    <property type="entry name" value="ABC1_TM_dom"/>
</dbReference>
<dbReference type="GO" id="GO:0005524">
    <property type="term" value="F:ATP binding"/>
    <property type="evidence" value="ECO:0007669"/>
    <property type="project" value="UniProtKB-KW"/>
</dbReference>
<dbReference type="InterPro" id="IPR003593">
    <property type="entry name" value="AAA+_ATPase"/>
</dbReference>
<dbReference type="PROSITE" id="PS50893">
    <property type="entry name" value="ABC_TRANSPORTER_2"/>
    <property type="match status" value="1"/>
</dbReference>
<dbReference type="GO" id="GO:0016887">
    <property type="term" value="F:ATP hydrolysis activity"/>
    <property type="evidence" value="ECO:0007669"/>
    <property type="project" value="InterPro"/>
</dbReference>
<dbReference type="STRING" id="55209.HA50_27640"/>
<keyword evidence="4 10" id="KW-0812">Transmembrane</keyword>
<evidence type="ECO:0000256" key="2">
    <source>
        <dbReference type="ARBA" id="ARBA00006526"/>
    </source>
</evidence>
<keyword evidence="8 10" id="KW-0472">Membrane</keyword>
<evidence type="ECO:0000256" key="8">
    <source>
        <dbReference type="ARBA" id="ARBA00023136"/>
    </source>
</evidence>
<evidence type="ECO:0000259" key="11">
    <source>
        <dbReference type="PROSITE" id="PS50893"/>
    </source>
</evidence>
<evidence type="ECO:0000256" key="6">
    <source>
        <dbReference type="ARBA" id="ARBA00022840"/>
    </source>
</evidence>
<evidence type="ECO:0000256" key="4">
    <source>
        <dbReference type="ARBA" id="ARBA00022692"/>
    </source>
</evidence>
<dbReference type="InterPro" id="IPR036640">
    <property type="entry name" value="ABC1_TM_sf"/>
</dbReference>
<dbReference type="PROSITE" id="PS50929">
    <property type="entry name" value="ABC_TM1F"/>
    <property type="match status" value="1"/>
</dbReference>
<keyword evidence="14" id="KW-1185">Reference proteome</keyword>
<reference evidence="13 14" key="1">
    <citation type="journal article" date="2017" name="Antonie Van Leeuwenhoek">
        <title>Phylogenomic resolution of the bacterial genus Pantoea and its relationship with Erwinia and Tatumella.</title>
        <authorList>
            <person name="Palmer M."/>
            <person name="Steenkamp E.T."/>
            <person name="Coetzee M.P."/>
            <person name="Chan W.Y."/>
            <person name="van Zyl E."/>
            <person name="De Maayer P."/>
            <person name="Coutinho T.A."/>
            <person name="Blom J."/>
            <person name="Smits T.H."/>
            <person name="Duffy B."/>
            <person name="Venter S.N."/>
        </authorList>
    </citation>
    <scope>NUCLEOTIDE SEQUENCE [LARGE SCALE GENOMIC DNA]</scope>
    <source>
        <strain evidence="13 14">LMG 2657</strain>
    </source>
</reference>
<protein>
    <recommendedName>
        <fullName evidence="3">ABC-type xenobiotic transporter</fullName>
        <ecNumber evidence="3">7.6.2.2</ecNumber>
    </recommendedName>
</protein>
<dbReference type="EMBL" id="MLJI01000003">
    <property type="protein sequence ID" value="ORM87722.1"/>
    <property type="molecule type" value="Genomic_DNA"/>
</dbReference>
<feature type="domain" description="ABC transmembrane type-1" evidence="12">
    <location>
        <begin position="13"/>
        <end position="291"/>
    </location>
</feature>
<dbReference type="OrthoDB" id="9760776at2"/>
<gene>
    <name evidence="13" type="ORF">HA50_27640</name>
</gene>
<accession>A0A1X1EFY1</accession>
<comment type="similarity">
    <text evidence="2">Belongs to the ABC transporter superfamily. Drug exporter-2 (TC 3.A.1.117) family.</text>
</comment>
<keyword evidence="5" id="KW-0547">Nucleotide-binding</keyword>
<dbReference type="PANTHER" id="PTHR24221">
    <property type="entry name" value="ATP-BINDING CASSETTE SUB-FAMILY B"/>
    <property type="match status" value="1"/>
</dbReference>
<evidence type="ECO:0000313" key="13">
    <source>
        <dbReference type="EMBL" id="ORM87722.1"/>
    </source>
</evidence>
<keyword evidence="7 10" id="KW-1133">Transmembrane helix</keyword>
<sequence length="530" mass="59118">MAIYLMLLRTTGALFFVALGCSVVGGLSNAALLALINQGLNATDAQRLQLAWQFGLLALLMLGTRTLSQSLFMAMGQRSKAQLRRMLVQQVADARYADLELHGMPRALSILTQDLDQVVIFFVSLPAFVMSLAVIMGCMAYLGYLSVTVMGIAIVTVLIGSLGYSWVHRRALQLMRQSRQREETLTGDVNALFSGAKELRLHAARKQAFLHNRLFTTIEKVRVERTRGYVLYSLANIWASVFFFAFIGVVMFLLTRVLDLHGAVLSGFAMVFLYMIVPIESALSTLPSLTMTQVALKRINAMQLQLPPEQTHIDAAPQEFQRLELRDLTYHHGAAQGFQLGPISLQFTAGELVYLTGGNGSGKTTLARLITGLYQPDGGELLLDGVAITDASRARYRQLFSAVFNDFHLFDDLQGIDAARWNDEAQQLLEALQLNHKVTLQEGVFSTLALSTGQRKRLALLVAWLEDRPFYLFDEWAADQDPAFREVFYHQLLPALKARGKTVLVITHDDRYFHLADRCLKLELGQLLNA</sequence>
<dbReference type="NCBIfam" id="TIGR01194">
    <property type="entry name" value="cyc_pep_trnsptr"/>
    <property type="match status" value="1"/>
</dbReference>
<evidence type="ECO:0000256" key="5">
    <source>
        <dbReference type="ARBA" id="ARBA00022741"/>
    </source>
</evidence>
<feature type="transmembrane region" description="Helical" evidence="10">
    <location>
        <begin position="118"/>
        <end position="142"/>
    </location>
</feature>
<dbReference type="SUPFAM" id="SSF52540">
    <property type="entry name" value="P-loop containing nucleoside triphosphate hydrolases"/>
    <property type="match status" value="1"/>
</dbReference>
<evidence type="ECO:0000256" key="3">
    <source>
        <dbReference type="ARBA" id="ARBA00012191"/>
    </source>
</evidence>
<dbReference type="RefSeq" id="WP_084880391.1">
    <property type="nucleotide sequence ID" value="NZ_JAGGMY010000004.1"/>
</dbReference>
<dbReference type="InterPro" id="IPR005898">
    <property type="entry name" value="Cyc_pep_transpt_SyrD/YojI"/>
</dbReference>
<dbReference type="Proteomes" id="UP000193749">
    <property type="component" value="Unassembled WGS sequence"/>
</dbReference>
<evidence type="ECO:0000256" key="9">
    <source>
        <dbReference type="ARBA" id="ARBA00034018"/>
    </source>
</evidence>
<dbReference type="GO" id="GO:0034040">
    <property type="term" value="F:ATPase-coupled lipid transmembrane transporter activity"/>
    <property type="evidence" value="ECO:0007669"/>
    <property type="project" value="TreeGrafter"/>
</dbReference>
<feature type="transmembrane region" description="Helical" evidence="10">
    <location>
        <begin position="229"/>
        <end position="254"/>
    </location>
</feature>
<feature type="transmembrane region" description="Helical" evidence="10">
    <location>
        <begin position="12"/>
        <end position="36"/>
    </location>
</feature>
<organism evidence="13 14">
    <name type="scientific">Pantoea cypripedii</name>
    <name type="common">Pectobacterium cypripedii</name>
    <name type="synonym">Erwinia cypripedii</name>
    <dbReference type="NCBI Taxonomy" id="55209"/>
    <lineage>
        <taxon>Bacteria</taxon>
        <taxon>Pseudomonadati</taxon>
        <taxon>Pseudomonadota</taxon>
        <taxon>Gammaproteobacteria</taxon>
        <taxon>Enterobacterales</taxon>
        <taxon>Erwiniaceae</taxon>
        <taxon>Pantoea</taxon>
    </lineage>
</organism>
<dbReference type="CDD" id="cd03228">
    <property type="entry name" value="ABCC_MRP_Like"/>
    <property type="match status" value="1"/>
</dbReference>
<dbReference type="InterPro" id="IPR003439">
    <property type="entry name" value="ABC_transporter-like_ATP-bd"/>
</dbReference>
<dbReference type="PANTHER" id="PTHR24221:SF654">
    <property type="entry name" value="ATP-BINDING CASSETTE SUB-FAMILY B MEMBER 6"/>
    <property type="match status" value="1"/>
</dbReference>
<dbReference type="GO" id="GO:0015833">
    <property type="term" value="P:peptide transport"/>
    <property type="evidence" value="ECO:0007669"/>
    <property type="project" value="InterPro"/>
</dbReference>
<evidence type="ECO:0000256" key="1">
    <source>
        <dbReference type="ARBA" id="ARBA00004651"/>
    </source>
</evidence>
<comment type="catalytic activity">
    <reaction evidence="9">
        <text>ATP + H2O + xenobioticSide 1 = ADP + phosphate + xenobioticSide 2.</text>
        <dbReference type="EC" id="7.6.2.2"/>
    </reaction>
</comment>
<dbReference type="InterPro" id="IPR039421">
    <property type="entry name" value="Type_1_exporter"/>
</dbReference>
<dbReference type="InterPro" id="IPR027417">
    <property type="entry name" value="P-loop_NTPase"/>
</dbReference>
<keyword evidence="6" id="KW-0067">ATP-binding</keyword>
<evidence type="ECO:0000256" key="7">
    <source>
        <dbReference type="ARBA" id="ARBA00022989"/>
    </source>
</evidence>
<evidence type="ECO:0000313" key="14">
    <source>
        <dbReference type="Proteomes" id="UP000193749"/>
    </source>
</evidence>
<dbReference type="Gene3D" id="3.40.50.300">
    <property type="entry name" value="P-loop containing nucleotide triphosphate hydrolases"/>
    <property type="match status" value="1"/>
</dbReference>
<name>A0A1X1EFY1_PANCY</name>
<dbReference type="Pfam" id="PF00005">
    <property type="entry name" value="ABC_tran"/>
    <property type="match status" value="1"/>
</dbReference>
<comment type="caution">
    <text evidence="13">The sequence shown here is derived from an EMBL/GenBank/DDBJ whole genome shotgun (WGS) entry which is preliminary data.</text>
</comment>
<dbReference type="EC" id="7.6.2.2" evidence="3"/>
<dbReference type="GO" id="GO:0008559">
    <property type="term" value="F:ABC-type xenobiotic transporter activity"/>
    <property type="evidence" value="ECO:0007669"/>
    <property type="project" value="UniProtKB-EC"/>
</dbReference>
<dbReference type="SMART" id="SM00382">
    <property type="entry name" value="AAA"/>
    <property type="match status" value="1"/>
</dbReference>
<evidence type="ECO:0000256" key="10">
    <source>
        <dbReference type="SAM" id="Phobius"/>
    </source>
</evidence>
<dbReference type="Gene3D" id="1.20.1560.10">
    <property type="entry name" value="ABC transporter type 1, transmembrane domain"/>
    <property type="match status" value="1"/>
</dbReference>
<evidence type="ECO:0000259" key="12">
    <source>
        <dbReference type="PROSITE" id="PS50929"/>
    </source>
</evidence>
<dbReference type="GO" id="GO:1904680">
    <property type="term" value="F:peptide transmembrane transporter activity"/>
    <property type="evidence" value="ECO:0007669"/>
    <property type="project" value="InterPro"/>
</dbReference>
<dbReference type="GO" id="GO:0005886">
    <property type="term" value="C:plasma membrane"/>
    <property type="evidence" value="ECO:0007669"/>
    <property type="project" value="UniProtKB-SubCell"/>
</dbReference>
<feature type="transmembrane region" description="Helical" evidence="10">
    <location>
        <begin position="56"/>
        <end position="76"/>
    </location>
</feature>
<feature type="domain" description="ABC transporter" evidence="11">
    <location>
        <begin position="323"/>
        <end position="530"/>
    </location>
</feature>
<comment type="subcellular location">
    <subcellularLocation>
        <location evidence="1">Cell membrane</location>
        <topology evidence="1">Multi-pass membrane protein</topology>
    </subcellularLocation>
</comment>